<evidence type="ECO:0000313" key="2">
    <source>
        <dbReference type="EMBL" id="KAA8574850.1"/>
    </source>
</evidence>
<dbReference type="Proteomes" id="UP000322873">
    <property type="component" value="Unassembled WGS sequence"/>
</dbReference>
<accession>A0A5M9K1Q8</accession>
<dbReference type="InterPro" id="IPR036397">
    <property type="entry name" value="RNaseH_sf"/>
</dbReference>
<sequence>MLLFYHDEEEHTEGPVCPPHPRRRPTRESDEEWAQRLMEWEALKSQVLKVKPKGNAMTQKYYVDKILPHYINVIEELRTTDPTVEWLLMEDGDGSHGFRKYGLAQQLRDAHNIKNLSHPLNHPISIPLRQFGIY</sequence>
<name>A0A5M9K1Q8_MONFR</name>
<comment type="caution">
    <text evidence="2">The sequence shown here is derived from an EMBL/GenBank/DDBJ whole genome shotgun (WGS) entry which is preliminary data.</text>
</comment>
<evidence type="ECO:0000313" key="3">
    <source>
        <dbReference type="Proteomes" id="UP000322873"/>
    </source>
</evidence>
<dbReference type="GO" id="GO:0003676">
    <property type="term" value="F:nucleic acid binding"/>
    <property type="evidence" value="ECO:0007669"/>
    <property type="project" value="InterPro"/>
</dbReference>
<dbReference type="Gene3D" id="3.30.420.10">
    <property type="entry name" value="Ribonuclease H-like superfamily/Ribonuclease H"/>
    <property type="match status" value="1"/>
</dbReference>
<keyword evidence="3" id="KW-1185">Reference proteome</keyword>
<feature type="region of interest" description="Disordered" evidence="1">
    <location>
        <begin position="6"/>
        <end position="29"/>
    </location>
</feature>
<organism evidence="2 3">
    <name type="scientific">Monilinia fructicola</name>
    <name type="common">Brown rot fungus</name>
    <name type="synonym">Ciboria fructicola</name>
    <dbReference type="NCBI Taxonomy" id="38448"/>
    <lineage>
        <taxon>Eukaryota</taxon>
        <taxon>Fungi</taxon>
        <taxon>Dikarya</taxon>
        <taxon>Ascomycota</taxon>
        <taxon>Pezizomycotina</taxon>
        <taxon>Leotiomycetes</taxon>
        <taxon>Helotiales</taxon>
        <taxon>Sclerotiniaceae</taxon>
        <taxon>Monilinia</taxon>
    </lineage>
</organism>
<proteinExistence type="predicted"/>
<dbReference type="AlphaFoldDB" id="A0A5M9K1Q8"/>
<reference evidence="2 3" key="1">
    <citation type="submission" date="2019-06" db="EMBL/GenBank/DDBJ databases">
        <title>Genome Sequence of the Brown Rot Fungal Pathogen Monilinia fructicola.</title>
        <authorList>
            <person name="De Miccolis Angelini R.M."/>
            <person name="Landi L."/>
            <person name="Abate D."/>
            <person name="Pollastro S."/>
            <person name="Romanazzi G."/>
            <person name="Faretra F."/>
        </authorList>
    </citation>
    <scope>NUCLEOTIDE SEQUENCE [LARGE SCALE GENOMIC DNA]</scope>
    <source>
        <strain evidence="2 3">Mfrc123</strain>
    </source>
</reference>
<evidence type="ECO:0000256" key="1">
    <source>
        <dbReference type="SAM" id="MobiDB-lite"/>
    </source>
</evidence>
<protein>
    <submittedName>
        <fullName evidence="2">Uncharacterized protein</fullName>
    </submittedName>
</protein>
<dbReference type="EMBL" id="VICG01000002">
    <property type="protein sequence ID" value="KAA8574850.1"/>
    <property type="molecule type" value="Genomic_DNA"/>
</dbReference>
<gene>
    <name evidence="2" type="ORF">EYC84_004094</name>
</gene>